<dbReference type="AlphaFoldDB" id="A0A9W8WVL0"/>
<keyword evidence="3" id="KW-1185">Reference proteome</keyword>
<dbReference type="EMBL" id="JAPEUV010000080">
    <property type="protein sequence ID" value="KAJ4334241.1"/>
    <property type="molecule type" value="Genomic_DNA"/>
</dbReference>
<accession>A0A9W8WVL0</accession>
<gene>
    <name evidence="2" type="ORF">N0V87_006993</name>
</gene>
<feature type="region of interest" description="Disordered" evidence="1">
    <location>
        <begin position="77"/>
        <end position="99"/>
    </location>
</feature>
<dbReference type="Proteomes" id="UP001140562">
    <property type="component" value="Unassembled WGS sequence"/>
</dbReference>
<feature type="compositionally biased region" description="Acidic residues" evidence="1">
    <location>
        <begin position="162"/>
        <end position="175"/>
    </location>
</feature>
<comment type="caution">
    <text evidence="2">The sequence shown here is derived from an EMBL/GenBank/DDBJ whole genome shotgun (WGS) entry which is preliminary data.</text>
</comment>
<dbReference type="OrthoDB" id="3688498at2759"/>
<proteinExistence type="predicted"/>
<reference evidence="2" key="1">
    <citation type="submission" date="2022-10" db="EMBL/GenBank/DDBJ databases">
        <title>Tapping the CABI collections for fungal endophytes: first genome assemblies for Collariella, Neodidymelliopsis, Ascochyta clinopodiicola, Didymella pomorum, Didymosphaeria variabile, Neocosmospora piperis and Neocucurbitaria cava.</title>
        <authorList>
            <person name="Hill R."/>
        </authorList>
    </citation>
    <scope>NUCLEOTIDE SEQUENCE</scope>
    <source>
        <strain evidence="2">IMI 360193</strain>
    </source>
</reference>
<evidence type="ECO:0000313" key="3">
    <source>
        <dbReference type="Proteomes" id="UP001140562"/>
    </source>
</evidence>
<sequence>MTRYLEAAPQILRVVVNIFGNGKSKVFKWLNPFKIQRKIDLSKYQRNKTLPLRYTLSSVIAHGGPGDNVEHLITEEEADRMNKDGPDPENEETPRRKELQEQKELMEWRLGQLDELRNVPRIEIQDEAGWPARNMSPETVWNTADFVGTEELTEEDLAEMFDHEENESSLEDGLGEPEHLPQEEVPEEGSCCQLQ</sequence>
<protein>
    <submittedName>
        <fullName evidence="2">Uncharacterized protein</fullName>
    </submittedName>
</protein>
<organism evidence="2 3">
    <name type="scientific">Didymella glomerata</name>
    <dbReference type="NCBI Taxonomy" id="749621"/>
    <lineage>
        <taxon>Eukaryota</taxon>
        <taxon>Fungi</taxon>
        <taxon>Dikarya</taxon>
        <taxon>Ascomycota</taxon>
        <taxon>Pezizomycotina</taxon>
        <taxon>Dothideomycetes</taxon>
        <taxon>Pleosporomycetidae</taxon>
        <taxon>Pleosporales</taxon>
        <taxon>Pleosporineae</taxon>
        <taxon>Didymellaceae</taxon>
        <taxon>Didymella</taxon>
    </lineage>
</organism>
<feature type="region of interest" description="Disordered" evidence="1">
    <location>
        <begin position="162"/>
        <end position="195"/>
    </location>
</feature>
<evidence type="ECO:0000256" key="1">
    <source>
        <dbReference type="SAM" id="MobiDB-lite"/>
    </source>
</evidence>
<evidence type="ECO:0000313" key="2">
    <source>
        <dbReference type="EMBL" id="KAJ4334241.1"/>
    </source>
</evidence>
<name>A0A9W8WVL0_9PLEO</name>